<gene>
    <name evidence="3" type="ORF">AN217_10160</name>
</gene>
<dbReference type="RefSeq" id="WP_069991462.1">
    <property type="nucleotide sequence ID" value="NZ_LJGV01000022.1"/>
</dbReference>
<dbReference type="EMBL" id="LJGV01000022">
    <property type="protein sequence ID" value="OEU98129.1"/>
    <property type="molecule type" value="Genomic_DNA"/>
</dbReference>
<sequence>MAHGRGAAVSAADFGLTGPRGPVFDGIGFTAEAGSLIAVTGPSGSGRTCLLLALTGRMKAGSGHAEVAGHPLPKRLAAVRRITALGPVPGVNDLDPALTVTEQLRERVLLQRRFDGPLRGLLRPRRERAVSSRERLETALDTAGLDLDALPRGGRTAVRDLGRLEELRLSMALALLGEPRLVAVDDVDLKLSATERAAAWELLRTVADAGTTVLAVCSEPPPEGAVVVRTGAARPDGSGPSGDAPENAENAENADKDAEDDKEGAEDALAEASRA</sequence>
<dbReference type="Proteomes" id="UP000175829">
    <property type="component" value="Unassembled WGS sequence"/>
</dbReference>
<dbReference type="InterPro" id="IPR003439">
    <property type="entry name" value="ABC_transporter-like_ATP-bd"/>
</dbReference>
<keyword evidence="3" id="KW-0067">ATP-binding</keyword>
<comment type="caution">
    <text evidence="3">The sequence shown here is derived from an EMBL/GenBank/DDBJ whole genome shotgun (WGS) entry which is preliminary data.</text>
</comment>
<evidence type="ECO:0000259" key="2">
    <source>
        <dbReference type="PROSITE" id="PS50893"/>
    </source>
</evidence>
<dbReference type="GO" id="GO:0005524">
    <property type="term" value="F:ATP binding"/>
    <property type="evidence" value="ECO:0007669"/>
    <property type="project" value="UniProtKB-KW"/>
</dbReference>
<feature type="compositionally biased region" description="Acidic residues" evidence="1">
    <location>
        <begin position="257"/>
        <end position="269"/>
    </location>
</feature>
<name>A0A1E7K2J3_9ACTN</name>
<dbReference type="Pfam" id="PF00005">
    <property type="entry name" value="ABC_tran"/>
    <property type="match status" value="1"/>
</dbReference>
<dbReference type="Gene3D" id="3.40.50.300">
    <property type="entry name" value="P-loop containing nucleotide triphosphate hydrolases"/>
    <property type="match status" value="1"/>
</dbReference>
<dbReference type="PATRIC" id="fig|943816.4.peg.1439"/>
<dbReference type="GO" id="GO:0022857">
    <property type="term" value="F:transmembrane transporter activity"/>
    <property type="evidence" value="ECO:0007669"/>
    <property type="project" value="TreeGrafter"/>
</dbReference>
<keyword evidence="3" id="KW-0547">Nucleotide-binding</keyword>
<proteinExistence type="predicted"/>
<feature type="region of interest" description="Disordered" evidence="1">
    <location>
        <begin position="226"/>
        <end position="275"/>
    </location>
</feature>
<evidence type="ECO:0000313" key="3">
    <source>
        <dbReference type="EMBL" id="OEU98129.1"/>
    </source>
</evidence>
<evidence type="ECO:0000256" key="1">
    <source>
        <dbReference type="SAM" id="MobiDB-lite"/>
    </source>
</evidence>
<dbReference type="PANTHER" id="PTHR24220">
    <property type="entry name" value="IMPORT ATP-BINDING PROTEIN"/>
    <property type="match status" value="1"/>
</dbReference>
<organism evidence="3 4">
    <name type="scientific">Streptomyces qinglanensis</name>
    <dbReference type="NCBI Taxonomy" id="943816"/>
    <lineage>
        <taxon>Bacteria</taxon>
        <taxon>Bacillati</taxon>
        <taxon>Actinomycetota</taxon>
        <taxon>Actinomycetes</taxon>
        <taxon>Kitasatosporales</taxon>
        <taxon>Streptomycetaceae</taxon>
        <taxon>Streptomyces</taxon>
    </lineage>
</organism>
<dbReference type="AlphaFoldDB" id="A0A1E7K2J3"/>
<accession>A0A1E7K2J3</accession>
<feature type="domain" description="ABC transporter" evidence="2">
    <location>
        <begin position="9"/>
        <end position="260"/>
    </location>
</feature>
<dbReference type="PROSITE" id="PS50893">
    <property type="entry name" value="ABC_TRANSPORTER_2"/>
    <property type="match status" value="1"/>
</dbReference>
<dbReference type="SUPFAM" id="SSF52540">
    <property type="entry name" value="P-loop containing nucleoside triphosphate hydrolases"/>
    <property type="match status" value="1"/>
</dbReference>
<dbReference type="InterPro" id="IPR027417">
    <property type="entry name" value="P-loop_NTPase"/>
</dbReference>
<reference evidence="3 4" key="1">
    <citation type="journal article" date="2016" name="Front. Microbiol.">
        <title>Comparative Genomics Analysis of Streptomyces Species Reveals Their Adaptation to the Marine Environment and Their Diversity at the Genomic Level.</title>
        <authorList>
            <person name="Tian X."/>
            <person name="Zhang Z."/>
            <person name="Yang T."/>
            <person name="Chen M."/>
            <person name="Li J."/>
            <person name="Chen F."/>
            <person name="Yang J."/>
            <person name="Li W."/>
            <person name="Zhang B."/>
            <person name="Zhang Z."/>
            <person name="Wu J."/>
            <person name="Zhang C."/>
            <person name="Long L."/>
            <person name="Xiao J."/>
        </authorList>
    </citation>
    <scope>NUCLEOTIDE SEQUENCE [LARGE SCALE GENOMIC DNA]</scope>
    <source>
        <strain evidence="3 4">SCSIO M10379</strain>
    </source>
</reference>
<dbReference type="InterPro" id="IPR015854">
    <property type="entry name" value="ABC_transpr_LolD-like"/>
</dbReference>
<dbReference type="GO" id="GO:0005886">
    <property type="term" value="C:plasma membrane"/>
    <property type="evidence" value="ECO:0007669"/>
    <property type="project" value="TreeGrafter"/>
</dbReference>
<protein>
    <submittedName>
        <fullName evidence="3">ABC transporter ATP-binding protein</fullName>
    </submittedName>
</protein>
<dbReference type="GO" id="GO:0016887">
    <property type="term" value="F:ATP hydrolysis activity"/>
    <property type="evidence" value="ECO:0007669"/>
    <property type="project" value="InterPro"/>
</dbReference>
<evidence type="ECO:0000313" key="4">
    <source>
        <dbReference type="Proteomes" id="UP000175829"/>
    </source>
</evidence>